<keyword evidence="7" id="KW-1185">Reference proteome</keyword>
<dbReference type="Proteomes" id="UP000587760">
    <property type="component" value="Unassembled WGS sequence"/>
</dbReference>
<dbReference type="CDD" id="cd00156">
    <property type="entry name" value="REC"/>
    <property type="match status" value="1"/>
</dbReference>
<dbReference type="CDD" id="cd01949">
    <property type="entry name" value="GGDEF"/>
    <property type="match status" value="1"/>
</dbReference>
<dbReference type="SUPFAM" id="SSF55073">
    <property type="entry name" value="Nucleotide cyclase"/>
    <property type="match status" value="1"/>
</dbReference>
<evidence type="ECO:0000313" key="7">
    <source>
        <dbReference type="Proteomes" id="UP000587760"/>
    </source>
</evidence>
<dbReference type="InterPro" id="IPR029787">
    <property type="entry name" value="Nucleotide_cyclase"/>
</dbReference>
<comment type="caution">
    <text evidence="6">The sequence shown here is derived from an EMBL/GenBank/DDBJ whole genome shotgun (WGS) entry which is preliminary data.</text>
</comment>
<dbReference type="EMBL" id="JACHGJ010000002">
    <property type="protein sequence ID" value="MBB6480171.1"/>
    <property type="molecule type" value="Genomic_DNA"/>
</dbReference>
<keyword evidence="3" id="KW-0597">Phosphoprotein</keyword>
<evidence type="ECO:0000313" key="6">
    <source>
        <dbReference type="EMBL" id="MBB6480171.1"/>
    </source>
</evidence>
<dbReference type="SMART" id="SM00448">
    <property type="entry name" value="REC"/>
    <property type="match status" value="1"/>
</dbReference>
<dbReference type="GO" id="GO:0043709">
    <property type="term" value="P:cell adhesion involved in single-species biofilm formation"/>
    <property type="evidence" value="ECO:0007669"/>
    <property type="project" value="TreeGrafter"/>
</dbReference>
<dbReference type="GO" id="GO:0052621">
    <property type="term" value="F:diguanylate cyclase activity"/>
    <property type="evidence" value="ECO:0007669"/>
    <property type="project" value="UniProtKB-EC"/>
</dbReference>
<evidence type="ECO:0000256" key="3">
    <source>
        <dbReference type="PROSITE-ProRule" id="PRU00169"/>
    </source>
</evidence>
<dbReference type="EC" id="2.7.7.65" evidence="1"/>
<protein>
    <recommendedName>
        <fullName evidence="1">diguanylate cyclase</fullName>
        <ecNumber evidence="1">2.7.7.65</ecNumber>
    </recommendedName>
</protein>
<organism evidence="6 7">
    <name type="scientific">Spirochaeta isovalerica</name>
    <dbReference type="NCBI Taxonomy" id="150"/>
    <lineage>
        <taxon>Bacteria</taxon>
        <taxon>Pseudomonadati</taxon>
        <taxon>Spirochaetota</taxon>
        <taxon>Spirochaetia</taxon>
        <taxon>Spirochaetales</taxon>
        <taxon>Spirochaetaceae</taxon>
        <taxon>Spirochaeta</taxon>
    </lineage>
</organism>
<name>A0A841R9Y2_9SPIO</name>
<dbReference type="GO" id="GO:0000160">
    <property type="term" value="P:phosphorelay signal transduction system"/>
    <property type="evidence" value="ECO:0007669"/>
    <property type="project" value="InterPro"/>
</dbReference>
<proteinExistence type="predicted"/>
<dbReference type="InterPro" id="IPR050469">
    <property type="entry name" value="Diguanylate_Cyclase"/>
</dbReference>
<evidence type="ECO:0000256" key="2">
    <source>
        <dbReference type="ARBA" id="ARBA00034247"/>
    </source>
</evidence>
<dbReference type="NCBIfam" id="TIGR00254">
    <property type="entry name" value="GGDEF"/>
    <property type="match status" value="1"/>
</dbReference>
<feature type="domain" description="GGDEF" evidence="5">
    <location>
        <begin position="167"/>
        <end position="292"/>
    </location>
</feature>
<dbReference type="RefSeq" id="WP_184746056.1">
    <property type="nucleotide sequence ID" value="NZ_JACHGJ010000002.1"/>
</dbReference>
<sequence length="292" mass="33471">MDVIRVLILEDDRYIQEVVRAQLEKSKIWKFQMTFIEYMEEALKLKDTGLFDIFLADLELPDSTKDSTLRILKNEFRQIPFVILTGHDDDSLLLQSLEAGASDYLSKEYLSQGALLSRTLFNALEHWKILQELEYTATHDTLTGAVNKSHFMKILKGKIEMAAYDDKPFCLAMCDLDDFRNINNSYGHMTGDRALILFVETVMERIRTKDTMGRFGGDEFCLIFPDTEKEKCRRYLNKLTSLKIELPGMIPVKGSYGGAQFHKGMSAEELIITADKALYQVKSEGKGFSRVL</sequence>
<gene>
    <name evidence="6" type="ORF">HNR50_001829</name>
</gene>
<dbReference type="Pfam" id="PF00990">
    <property type="entry name" value="GGDEF"/>
    <property type="match status" value="1"/>
</dbReference>
<accession>A0A841R9Y2</accession>
<evidence type="ECO:0000259" key="4">
    <source>
        <dbReference type="PROSITE" id="PS50110"/>
    </source>
</evidence>
<dbReference type="GO" id="GO:0005886">
    <property type="term" value="C:plasma membrane"/>
    <property type="evidence" value="ECO:0007669"/>
    <property type="project" value="TreeGrafter"/>
</dbReference>
<dbReference type="Pfam" id="PF00072">
    <property type="entry name" value="Response_reg"/>
    <property type="match status" value="1"/>
</dbReference>
<feature type="domain" description="Response regulatory" evidence="4">
    <location>
        <begin position="5"/>
        <end position="122"/>
    </location>
</feature>
<feature type="modified residue" description="4-aspartylphosphate" evidence="3">
    <location>
        <position position="57"/>
    </location>
</feature>
<dbReference type="InterPro" id="IPR043128">
    <property type="entry name" value="Rev_trsase/Diguanyl_cyclase"/>
</dbReference>
<dbReference type="PROSITE" id="PS50887">
    <property type="entry name" value="GGDEF"/>
    <property type="match status" value="1"/>
</dbReference>
<dbReference type="PANTHER" id="PTHR45138">
    <property type="entry name" value="REGULATORY COMPONENTS OF SENSORY TRANSDUCTION SYSTEM"/>
    <property type="match status" value="1"/>
</dbReference>
<dbReference type="AlphaFoldDB" id="A0A841R9Y2"/>
<dbReference type="PROSITE" id="PS50110">
    <property type="entry name" value="RESPONSE_REGULATORY"/>
    <property type="match status" value="1"/>
</dbReference>
<dbReference type="PANTHER" id="PTHR45138:SF9">
    <property type="entry name" value="DIGUANYLATE CYCLASE DGCM-RELATED"/>
    <property type="match status" value="1"/>
</dbReference>
<dbReference type="Gene3D" id="3.40.50.2300">
    <property type="match status" value="1"/>
</dbReference>
<reference evidence="6 7" key="1">
    <citation type="submission" date="2020-08" db="EMBL/GenBank/DDBJ databases">
        <title>Genomic Encyclopedia of Type Strains, Phase IV (KMG-IV): sequencing the most valuable type-strain genomes for metagenomic binning, comparative biology and taxonomic classification.</title>
        <authorList>
            <person name="Goeker M."/>
        </authorList>
    </citation>
    <scope>NUCLEOTIDE SEQUENCE [LARGE SCALE GENOMIC DNA]</scope>
    <source>
        <strain evidence="6 7">DSM 2461</strain>
    </source>
</reference>
<dbReference type="InterPro" id="IPR001789">
    <property type="entry name" value="Sig_transdc_resp-reg_receiver"/>
</dbReference>
<evidence type="ECO:0000259" key="5">
    <source>
        <dbReference type="PROSITE" id="PS50887"/>
    </source>
</evidence>
<dbReference type="SUPFAM" id="SSF52172">
    <property type="entry name" value="CheY-like"/>
    <property type="match status" value="1"/>
</dbReference>
<dbReference type="SMART" id="SM00267">
    <property type="entry name" value="GGDEF"/>
    <property type="match status" value="1"/>
</dbReference>
<dbReference type="InterPro" id="IPR000160">
    <property type="entry name" value="GGDEF_dom"/>
</dbReference>
<dbReference type="Gene3D" id="3.30.70.270">
    <property type="match status" value="1"/>
</dbReference>
<dbReference type="InterPro" id="IPR011006">
    <property type="entry name" value="CheY-like_superfamily"/>
</dbReference>
<comment type="catalytic activity">
    <reaction evidence="2">
        <text>2 GTP = 3',3'-c-di-GMP + 2 diphosphate</text>
        <dbReference type="Rhea" id="RHEA:24898"/>
        <dbReference type="ChEBI" id="CHEBI:33019"/>
        <dbReference type="ChEBI" id="CHEBI:37565"/>
        <dbReference type="ChEBI" id="CHEBI:58805"/>
        <dbReference type="EC" id="2.7.7.65"/>
    </reaction>
</comment>
<evidence type="ECO:0000256" key="1">
    <source>
        <dbReference type="ARBA" id="ARBA00012528"/>
    </source>
</evidence>
<dbReference type="GO" id="GO:1902201">
    <property type="term" value="P:negative regulation of bacterial-type flagellum-dependent cell motility"/>
    <property type="evidence" value="ECO:0007669"/>
    <property type="project" value="TreeGrafter"/>
</dbReference>